<organism evidence="1 2">
    <name type="scientific">Hyalomma asiaticum</name>
    <name type="common">Tick</name>
    <dbReference type="NCBI Taxonomy" id="266040"/>
    <lineage>
        <taxon>Eukaryota</taxon>
        <taxon>Metazoa</taxon>
        <taxon>Ecdysozoa</taxon>
        <taxon>Arthropoda</taxon>
        <taxon>Chelicerata</taxon>
        <taxon>Arachnida</taxon>
        <taxon>Acari</taxon>
        <taxon>Parasitiformes</taxon>
        <taxon>Ixodida</taxon>
        <taxon>Ixodoidea</taxon>
        <taxon>Ixodidae</taxon>
        <taxon>Hyalomminae</taxon>
        <taxon>Hyalomma</taxon>
    </lineage>
</organism>
<evidence type="ECO:0000313" key="2">
    <source>
        <dbReference type="Proteomes" id="UP000821845"/>
    </source>
</evidence>
<dbReference type="Proteomes" id="UP000821845">
    <property type="component" value="Chromosome 3"/>
</dbReference>
<keyword evidence="2" id="KW-1185">Reference proteome</keyword>
<sequence length="140" mass="15439">MVPTRPLFLLASLLGGYPRTLLRLGDVHQFLAVVRLCPPGIIRLSSAPLPTPTSGRSPSPHAHCVGVSPDVGLKMCAIKAKFLDIDYGISVYDIDADMEDSSCAKVEYTGRYKRLQLLRKINDFLKTYKTKSMKAACEKL</sequence>
<protein>
    <submittedName>
        <fullName evidence="1">Uncharacterized protein</fullName>
    </submittedName>
</protein>
<comment type="caution">
    <text evidence="1">The sequence shown here is derived from an EMBL/GenBank/DDBJ whole genome shotgun (WGS) entry which is preliminary data.</text>
</comment>
<gene>
    <name evidence="1" type="ORF">HPB50_012028</name>
</gene>
<name>A0ACB7SM95_HYAAI</name>
<dbReference type="EMBL" id="CM023483">
    <property type="protein sequence ID" value="KAH6935983.1"/>
    <property type="molecule type" value="Genomic_DNA"/>
</dbReference>
<proteinExistence type="predicted"/>
<evidence type="ECO:0000313" key="1">
    <source>
        <dbReference type="EMBL" id="KAH6935983.1"/>
    </source>
</evidence>
<accession>A0ACB7SM95</accession>
<reference evidence="1" key="1">
    <citation type="submission" date="2020-05" db="EMBL/GenBank/DDBJ databases">
        <title>Large-scale comparative analyses of tick genomes elucidate their genetic diversity and vector capacities.</title>
        <authorList>
            <person name="Jia N."/>
            <person name="Wang J."/>
            <person name="Shi W."/>
            <person name="Du L."/>
            <person name="Sun Y."/>
            <person name="Zhan W."/>
            <person name="Jiang J."/>
            <person name="Wang Q."/>
            <person name="Zhang B."/>
            <person name="Ji P."/>
            <person name="Sakyi L.B."/>
            <person name="Cui X."/>
            <person name="Yuan T."/>
            <person name="Jiang B."/>
            <person name="Yang W."/>
            <person name="Lam T.T.-Y."/>
            <person name="Chang Q."/>
            <person name="Ding S."/>
            <person name="Wang X."/>
            <person name="Zhu J."/>
            <person name="Ruan X."/>
            <person name="Zhao L."/>
            <person name="Wei J."/>
            <person name="Que T."/>
            <person name="Du C."/>
            <person name="Cheng J."/>
            <person name="Dai P."/>
            <person name="Han X."/>
            <person name="Huang E."/>
            <person name="Gao Y."/>
            <person name="Liu J."/>
            <person name="Shao H."/>
            <person name="Ye R."/>
            <person name="Li L."/>
            <person name="Wei W."/>
            <person name="Wang X."/>
            <person name="Wang C."/>
            <person name="Yang T."/>
            <person name="Huo Q."/>
            <person name="Li W."/>
            <person name="Guo W."/>
            <person name="Chen H."/>
            <person name="Zhou L."/>
            <person name="Ni X."/>
            <person name="Tian J."/>
            <person name="Zhou Y."/>
            <person name="Sheng Y."/>
            <person name="Liu T."/>
            <person name="Pan Y."/>
            <person name="Xia L."/>
            <person name="Li J."/>
            <person name="Zhao F."/>
            <person name="Cao W."/>
        </authorList>
    </citation>
    <scope>NUCLEOTIDE SEQUENCE</scope>
    <source>
        <strain evidence="1">Hyas-2018</strain>
    </source>
</reference>